<evidence type="ECO:0000313" key="3">
    <source>
        <dbReference type="Proteomes" id="UP000034150"/>
    </source>
</evidence>
<organism evidence="2 3">
    <name type="scientific">Mycolicibacterium obuense</name>
    <dbReference type="NCBI Taxonomy" id="1807"/>
    <lineage>
        <taxon>Bacteria</taxon>
        <taxon>Bacillati</taxon>
        <taxon>Actinomycetota</taxon>
        <taxon>Actinomycetes</taxon>
        <taxon>Mycobacteriales</taxon>
        <taxon>Mycobacteriaceae</taxon>
        <taxon>Mycolicibacterium</taxon>
    </lineage>
</organism>
<dbReference type="NCBIfam" id="NF041247">
    <property type="entry name" value="UsfY"/>
    <property type="match status" value="1"/>
</dbReference>
<feature type="transmembrane region" description="Helical" evidence="1">
    <location>
        <begin position="56"/>
        <end position="77"/>
    </location>
</feature>
<sequence length="102" mass="11094">MKGAHRDPVDHVRTTLPHSGESFIDTLWLPGLLLIGIGTVLIAGTVAATAYGNRDLSLILALIAGALVTAGALLITLEHQRVKRVERQWLKEHPERSQLRAS</sequence>
<dbReference type="AlphaFoldDB" id="A0A0M2JUQ3"/>
<evidence type="ECO:0000256" key="1">
    <source>
        <dbReference type="SAM" id="Phobius"/>
    </source>
</evidence>
<name>A0A0M2JUQ3_9MYCO</name>
<gene>
    <name evidence="2" type="ORF">WN67_30170</name>
</gene>
<dbReference type="STRING" id="1807.MOBUDSM44075_02470"/>
<comment type="caution">
    <text evidence="2">The sequence shown here is derived from an EMBL/GenBank/DDBJ whole genome shotgun (WGS) entry which is preliminary data.</text>
</comment>
<feature type="transmembrane region" description="Helical" evidence="1">
    <location>
        <begin position="27"/>
        <end position="50"/>
    </location>
</feature>
<reference evidence="2 3" key="1">
    <citation type="journal article" date="2015" name="Genome Announc.">
        <title>Draft Genome Sequence of Mycobacterium obuense Strain UC1, Isolated from Patient Sputum.</title>
        <authorList>
            <person name="Greninger A.L."/>
            <person name="Cunningham G."/>
            <person name="Hsu E.D."/>
            <person name="Yu J.M."/>
            <person name="Chiu C.Y."/>
            <person name="Miller S."/>
        </authorList>
    </citation>
    <scope>NUCLEOTIDE SEQUENCE [LARGE SCALE GENOMIC DNA]</scope>
    <source>
        <strain evidence="2 3">UC1</strain>
    </source>
</reference>
<protein>
    <submittedName>
        <fullName evidence="2">UsfY protein</fullName>
    </submittedName>
</protein>
<dbReference type="RefSeq" id="WP_046366771.1">
    <property type="nucleotide sequence ID" value="NZ_CALTXN010000001.1"/>
</dbReference>
<accession>A0A0M2JUQ3</accession>
<dbReference type="Proteomes" id="UP000034150">
    <property type="component" value="Unassembled WGS sequence"/>
</dbReference>
<evidence type="ECO:0000313" key="2">
    <source>
        <dbReference type="EMBL" id="KKE98275.1"/>
    </source>
</evidence>
<dbReference type="PATRIC" id="fig|1807.13.peg.6322"/>
<dbReference type="EMBL" id="LAUZ02000188">
    <property type="protein sequence ID" value="KKE98275.1"/>
    <property type="molecule type" value="Genomic_DNA"/>
</dbReference>
<keyword evidence="1" id="KW-0812">Transmembrane</keyword>
<proteinExistence type="predicted"/>
<keyword evidence="1" id="KW-0472">Membrane</keyword>
<keyword evidence="3" id="KW-1185">Reference proteome</keyword>
<dbReference type="InterPro" id="IPR049606">
    <property type="entry name" value="UsfY-like"/>
</dbReference>
<keyword evidence="1" id="KW-1133">Transmembrane helix</keyword>